<evidence type="ECO:0000256" key="3">
    <source>
        <dbReference type="RuleBase" id="RU000363"/>
    </source>
</evidence>
<dbReference type="AlphaFoldDB" id="A0A1H1Z4X7"/>
<dbReference type="PRINTS" id="PR00081">
    <property type="entry name" value="GDHRDH"/>
</dbReference>
<comment type="similarity">
    <text evidence="1 3">Belongs to the short-chain dehydrogenases/reductases (SDR) family.</text>
</comment>
<reference evidence="4 5" key="1">
    <citation type="submission" date="2016-10" db="EMBL/GenBank/DDBJ databases">
        <authorList>
            <person name="de Groot N.N."/>
        </authorList>
    </citation>
    <scope>NUCLEOTIDE SEQUENCE [LARGE SCALE GENOMIC DNA]</scope>
    <source>
        <strain evidence="4 5">DSM 43941</strain>
    </source>
</reference>
<evidence type="ECO:0000313" key="5">
    <source>
        <dbReference type="Proteomes" id="UP000198688"/>
    </source>
</evidence>
<gene>
    <name evidence="4" type="ORF">SAMN04489716_3138</name>
</gene>
<keyword evidence="2" id="KW-0560">Oxidoreductase</keyword>
<dbReference type="InterPro" id="IPR002347">
    <property type="entry name" value="SDR_fam"/>
</dbReference>
<dbReference type="InterPro" id="IPR036291">
    <property type="entry name" value="NAD(P)-bd_dom_sf"/>
</dbReference>
<name>A0A1H1Z4X7_9ACTN</name>
<dbReference type="OrthoDB" id="286404at2"/>
<dbReference type="InterPro" id="IPR020904">
    <property type="entry name" value="Sc_DH/Rdtase_CS"/>
</dbReference>
<organism evidence="4 5">
    <name type="scientific">Actinoplanes derwentensis</name>
    <dbReference type="NCBI Taxonomy" id="113562"/>
    <lineage>
        <taxon>Bacteria</taxon>
        <taxon>Bacillati</taxon>
        <taxon>Actinomycetota</taxon>
        <taxon>Actinomycetes</taxon>
        <taxon>Micromonosporales</taxon>
        <taxon>Micromonosporaceae</taxon>
        <taxon>Actinoplanes</taxon>
    </lineage>
</organism>
<dbReference type="PROSITE" id="PS00061">
    <property type="entry name" value="ADH_SHORT"/>
    <property type="match status" value="1"/>
</dbReference>
<dbReference type="PRINTS" id="PR00080">
    <property type="entry name" value="SDRFAMILY"/>
</dbReference>
<dbReference type="Pfam" id="PF00106">
    <property type="entry name" value="adh_short"/>
    <property type="match status" value="1"/>
</dbReference>
<dbReference type="SUPFAM" id="SSF51735">
    <property type="entry name" value="NAD(P)-binding Rossmann-fold domains"/>
    <property type="match status" value="1"/>
</dbReference>
<proteinExistence type="inferred from homology"/>
<protein>
    <submittedName>
        <fullName evidence="4">2-deoxy-D-gluconate 3-dehydrogenase</fullName>
    </submittedName>
</protein>
<dbReference type="PANTHER" id="PTHR42760:SF5">
    <property type="entry name" value="2-DEHYDRO-3-DEOXY-D-GLUCONATE 5-DEHYDROGENASE"/>
    <property type="match status" value="1"/>
</dbReference>
<accession>A0A1H1Z4X7</accession>
<evidence type="ECO:0000256" key="2">
    <source>
        <dbReference type="ARBA" id="ARBA00023002"/>
    </source>
</evidence>
<dbReference type="Pfam" id="PF13561">
    <property type="entry name" value="adh_short_C2"/>
    <property type="match status" value="1"/>
</dbReference>
<dbReference type="Gene3D" id="3.40.50.720">
    <property type="entry name" value="NAD(P)-binding Rossmann-like Domain"/>
    <property type="match status" value="1"/>
</dbReference>
<dbReference type="STRING" id="113562.SAMN04489716_3138"/>
<sequence length="226" mass="23645">MVSFRLDGRVALVTGGNRGLGQACADALAEAGASVIAVGSKELDLATADLRGYVDGLDRLDILVNNAGIIRRTDAVDVTDDDWDDVFTVNVDAAFRLSQAAGRRMLAQGSGKIINIASMLSFQGGVRVPAYTASKHAILGLTKALANEWAGRGVNVNAIAPGYMATDNTAALRDDPVRSAAILDRIPAGRWGEPDDLKGAVVFLASDAARYVHGTVIPVDGGWLAR</sequence>
<dbReference type="GO" id="GO:0016616">
    <property type="term" value="F:oxidoreductase activity, acting on the CH-OH group of donors, NAD or NADP as acceptor"/>
    <property type="evidence" value="ECO:0007669"/>
    <property type="project" value="TreeGrafter"/>
</dbReference>
<dbReference type="PANTHER" id="PTHR42760">
    <property type="entry name" value="SHORT-CHAIN DEHYDROGENASES/REDUCTASES FAMILY MEMBER"/>
    <property type="match status" value="1"/>
</dbReference>
<evidence type="ECO:0000313" key="4">
    <source>
        <dbReference type="EMBL" id="SDT28677.1"/>
    </source>
</evidence>
<dbReference type="Proteomes" id="UP000198688">
    <property type="component" value="Chromosome I"/>
</dbReference>
<dbReference type="FunFam" id="3.40.50.720:FF:000084">
    <property type="entry name" value="Short-chain dehydrogenase reductase"/>
    <property type="match status" value="1"/>
</dbReference>
<evidence type="ECO:0000256" key="1">
    <source>
        <dbReference type="ARBA" id="ARBA00006484"/>
    </source>
</evidence>
<keyword evidence="5" id="KW-1185">Reference proteome</keyword>
<dbReference type="EMBL" id="LT629758">
    <property type="protein sequence ID" value="SDT28677.1"/>
    <property type="molecule type" value="Genomic_DNA"/>
</dbReference>
<dbReference type="RefSeq" id="WP_092545320.1">
    <property type="nucleotide sequence ID" value="NZ_BOMJ01000001.1"/>
</dbReference>